<dbReference type="InterPro" id="IPR000847">
    <property type="entry name" value="LysR_HTH_N"/>
</dbReference>
<dbReference type="PANTHER" id="PTHR30432:SF1">
    <property type="entry name" value="DNA-BINDING TRANSCRIPTIONAL DUAL REGULATOR MODE"/>
    <property type="match status" value="1"/>
</dbReference>
<comment type="caution">
    <text evidence="2">The sequence shown here is derived from an EMBL/GenBank/DDBJ whole genome shotgun (WGS) entry which is preliminary data.</text>
</comment>
<evidence type="ECO:0000313" key="3">
    <source>
        <dbReference type="Proteomes" id="UP001254608"/>
    </source>
</evidence>
<protein>
    <submittedName>
        <fullName evidence="2">LysR family transcriptional regulator</fullName>
    </submittedName>
</protein>
<dbReference type="EMBL" id="JAVRIC010000017">
    <property type="protein sequence ID" value="MDT0498096.1"/>
    <property type="molecule type" value="Genomic_DNA"/>
</dbReference>
<dbReference type="PANTHER" id="PTHR30432">
    <property type="entry name" value="TRANSCRIPTIONAL REGULATOR MODE"/>
    <property type="match status" value="1"/>
</dbReference>
<dbReference type="InterPro" id="IPR036388">
    <property type="entry name" value="WH-like_DNA-bd_sf"/>
</dbReference>
<dbReference type="Pfam" id="PF00126">
    <property type="entry name" value="HTH_1"/>
    <property type="match status" value="1"/>
</dbReference>
<proteinExistence type="predicted"/>
<dbReference type="SUPFAM" id="SSF46785">
    <property type="entry name" value="Winged helix' DNA-binding domain"/>
    <property type="match status" value="1"/>
</dbReference>
<dbReference type="InterPro" id="IPR036390">
    <property type="entry name" value="WH_DNA-bd_sf"/>
</dbReference>
<evidence type="ECO:0000259" key="1">
    <source>
        <dbReference type="Pfam" id="PF00126"/>
    </source>
</evidence>
<dbReference type="RefSeq" id="WP_311365488.1">
    <property type="nucleotide sequence ID" value="NZ_JAVRIC010000017.1"/>
</dbReference>
<reference evidence="2 3" key="1">
    <citation type="submission" date="2023-09" db="EMBL/GenBank/DDBJ databases">
        <authorList>
            <person name="Rey-Velasco X."/>
        </authorList>
    </citation>
    <scope>NUCLEOTIDE SEQUENCE [LARGE SCALE GENOMIC DNA]</scope>
    <source>
        <strain evidence="2 3">W345</strain>
    </source>
</reference>
<accession>A0ABU2WJP5</accession>
<dbReference type="InterPro" id="IPR051815">
    <property type="entry name" value="Molybdate_resp_trans_reg"/>
</dbReference>
<feature type="domain" description="HTH lysR-type" evidence="1">
    <location>
        <begin position="27"/>
        <end position="87"/>
    </location>
</feature>
<sequence length="123" mass="13174">MSGSQFSIRSNFWLMVGDKSLAGRGRIELLERIAETGSIRQAAMAMRMSYRAAWDAVDAMNQRAAAPVVSRATGGRGGGGAVLTEAGVRLVNLFRSVEAEHARSVEQINERLAGLYDQVCGSA</sequence>
<name>A0ABU2WJP5_9GAMM</name>
<gene>
    <name evidence="2" type="ORF">RM530_12080</name>
</gene>
<evidence type="ECO:0000313" key="2">
    <source>
        <dbReference type="EMBL" id="MDT0498096.1"/>
    </source>
</evidence>
<dbReference type="Gene3D" id="1.10.10.10">
    <property type="entry name" value="Winged helix-like DNA-binding domain superfamily/Winged helix DNA-binding domain"/>
    <property type="match status" value="1"/>
</dbReference>
<organism evidence="2 3">
    <name type="scientific">Banduia mediterranea</name>
    <dbReference type="NCBI Taxonomy" id="3075609"/>
    <lineage>
        <taxon>Bacteria</taxon>
        <taxon>Pseudomonadati</taxon>
        <taxon>Pseudomonadota</taxon>
        <taxon>Gammaproteobacteria</taxon>
        <taxon>Nevskiales</taxon>
        <taxon>Algiphilaceae</taxon>
        <taxon>Banduia</taxon>
    </lineage>
</organism>
<dbReference type="Proteomes" id="UP001254608">
    <property type="component" value="Unassembled WGS sequence"/>
</dbReference>
<keyword evidence="3" id="KW-1185">Reference proteome</keyword>